<dbReference type="EMBL" id="JAIWYP010000007">
    <property type="protein sequence ID" value="KAH3794013.1"/>
    <property type="molecule type" value="Genomic_DNA"/>
</dbReference>
<feature type="coiled-coil region" evidence="1">
    <location>
        <begin position="117"/>
        <end position="144"/>
    </location>
</feature>
<gene>
    <name evidence="2" type="ORF">DPMN_147542</name>
</gene>
<dbReference type="AlphaFoldDB" id="A0A9D4J334"/>
<name>A0A9D4J334_DREPO</name>
<dbReference type="Proteomes" id="UP000828390">
    <property type="component" value="Unassembled WGS sequence"/>
</dbReference>
<evidence type="ECO:0000313" key="2">
    <source>
        <dbReference type="EMBL" id="KAH3794013.1"/>
    </source>
</evidence>
<sequence>MSNLQTEKSADTGLESPVDVNVDIHKQKCKDHTDENQSFYCEKHYVCICGRCVFSNHFSCLETVVDLNNVQHDEEHVNKSVSTLQVLDQEMDHIMAEIDENRQINDTCRSNYAKDINEFHEALVQQLKMLMLKAEKESENLHKQNTDVLDETALKCNEHKQVLRQQIHYLDELEHKKHYKHLFVALQGMEKNINSFKDKNVRFRHENHIYQYEFVRNFKIDKLIKEDQHIGKLKIECDGSEEVIEITEEKVAGVADKGMRDEKNEEKIPDEKENAKSYPLEHENFEGLQRDYGEKLERIKELEESIRKREEMHINKEIQFDEQLKCLKKKDTTISELEKSINAEKERCNSLKRVYEQKIKKLQEDLGKREITQQHELEKRINFEKRNATV</sequence>
<keyword evidence="3" id="KW-1185">Reference proteome</keyword>
<accession>A0A9D4J334</accession>
<proteinExistence type="predicted"/>
<evidence type="ECO:0000313" key="3">
    <source>
        <dbReference type="Proteomes" id="UP000828390"/>
    </source>
</evidence>
<reference evidence="2" key="2">
    <citation type="submission" date="2020-11" db="EMBL/GenBank/DDBJ databases">
        <authorList>
            <person name="McCartney M.A."/>
            <person name="Auch B."/>
            <person name="Kono T."/>
            <person name="Mallez S."/>
            <person name="Becker A."/>
            <person name="Gohl D.M."/>
            <person name="Silverstein K.A.T."/>
            <person name="Koren S."/>
            <person name="Bechman K.B."/>
            <person name="Herman A."/>
            <person name="Abrahante J.E."/>
            <person name="Garbe J."/>
        </authorList>
    </citation>
    <scope>NUCLEOTIDE SEQUENCE</scope>
    <source>
        <strain evidence="2">Duluth1</strain>
        <tissue evidence="2">Whole animal</tissue>
    </source>
</reference>
<dbReference type="SUPFAM" id="SSF57845">
    <property type="entry name" value="B-box zinc-binding domain"/>
    <property type="match status" value="1"/>
</dbReference>
<feature type="coiled-coil region" evidence="1">
    <location>
        <begin position="285"/>
        <end position="365"/>
    </location>
</feature>
<keyword evidence="1" id="KW-0175">Coiled coil</keyword>
<dbReference type="CDD" id="cd19756">
    <property type="entry name" value="Bbox2"/>
    <property type="match status" value="1"/>
</dbReference>
<protein>
    <submittedName>
        <fullName evidence="2">Uncharacterized protein</fullName>
    </submittedName>
</protein>
<reference evidence="2" key="1">
    <citation type="journal article" date="2019" name="bioRxiv">
        <title>The Genome of the Zebra Mussel, Dreissena polymorpha: A Resource for Invasive Species Research.</title>
        <authorList>
            <person name="McCartney M.A."/>
            <person name="Auch B."/>
            <person name="Kono T."/>
            <person name="Mallez S."/>
            <person name="Zhang Y."/>
            <person name="Obille A."/>
            <person name="Becker A."/>
            <person name="Abrahante J.E."/>
            <person name="Garbe J."/>
            <person name="Badalamenti J.P."/>
            <person name="Herman A."/>
            <person name="Mangelson H."/>
            <person name="Liachko I."/>
            <person name="Sullivan S."/>
            <person name="Sone E.D."/>
            <person name="Koren S."/>
            <person name="Silverstein K.A.T."/>
            <person name="Beckman K.B."/>
            <person name="Gohl D.M."/>
        </authorList>
    </citation>
    <scope>NUCLEOTIDE SEQUENCE</scope>
    <source>
        <strain evidence="2">Duluth1</strain>
        <tissue evidence="2">Whole animal</tissue>
    </source>
</reference>
<evidence type="ECO:0000256" key="1">
    <source>
        <dbReference type="SAM" id="Coils"/>
    </source>
</evidence>
<comment type="caution">
    <text evidence="2">The sequence shown here is derived from an EMBL/GenBank/DDBJ whole genome shotgun (WGS) entry which is preliminary data.</text>
</comment>
<organism evidence="2 3">
    <name type="scientific">Dreissena polymorpha</name>
    <name type="common">Zebra mussel</name>
    <name type="synonym">Mytilus polymorpha</name>
    <dbReference type="NCBI Taxonomy" id="45954"/>
    <lineage>
        <taxon>Eukaryota</taxon>
        <taxon>Metazoa</taxon>
        <taxon>Spiralia</taxon>
        <taxon>Lophotrochozoa</taxon>
        <taxon>Mollusca</taxon>
        <taxon>Bivalvia</taxon>
        <taxon>Autobranchia</taxon>
        <taxon>Heteroconchia</taxon>
        <taxon>Euheterodonta</taxon>
        <taxon>Imparidentia</taxon>
        <taxon>Neoheterodontei</taxon>
        <taxon>Myida</taxon>
        <taxon>Dreissenoidea</taxon>
        <taxon>Dreissenidae</taxon>
        <taxon>Dreissena</taxon>
    </lineage>
</organism>